<evidence type="ECO:0000259" key="6">
    <source>
        <dbReference type="Pfam" id="PF13844"/>
    </source>
</evidence>
<name>A0ABV2IV52_9HYPH</name>
<evidence type="ECO:0000256" key="3">
    <source>
        <dbReference type="ARBA" id="ARBA00022737"/>
    </source>
</evidence>
<dbReference type="InterPro" id="IPR037919">
    <property type="entry name" value="OGT"/>
</dbReference>
<dbReference type="Gene3D" id="3.40.50.2000">
    <property type="entry name" value="Glycogen Phosphorylase B"/>
    <property type="match status" value="1"/>
</dbReference>
<dbReference type="GO" id="GO:0016740">
    <property type="term" value="F:transferase activity"/>
    <property type="evidence" value="ECO:0007669"/>
    <property type="project" value="UniProtKB-KW"/>
</dbReference>
<dbReference type="SUPFAM" id="SSF48452">
    <property type="entry name" value="TPR-like"/>
    <property type="match status" value="1"/>
</dbReference>
<proteinExistence type="predicted"/>
<evidence type="ECO:0000256" key="5">
    <source>
        <dbReference type="SAM" id="MobiDB-lite"/>
    </source>
</evidence>
<reference evidence="7 8" key="1">
    <citation type="submission" date="2024-06" db="EMBL/GenBank/DDBJ databases">
        <title>Genomic Encyclopedia of Type Strains, Phase IV (KMG-IV): sequencing the most valuable type-strain genomes for metagenomic binning, comparative biology and taxonomic classification.</title>
        <authorList>
            <person name="Goeker M."/>
        </authorList>
    </citation>
    <scope>NUCLEOTIDE SEQUENCE [LARGE SCALE GENOMIC DNA]</scope>
    <source>
        <strain evidence="7 8">DSM 29780</strain>
    </source>
</reference>
<dbReference type="Proteomes" id="UP001549047">
    <property type="component" value="Unassembled WGS sequence"/>
</dbReference>
<sequence length="641" mass="70747">MTEPTLQEAMAAFEAGDLDRTFIILNSLMTAGGAGDINVLSLLARTFQKAGMLTEAAEVLERAAQRETPHASAFLLNAMQFYEEAGQREKAFLLSLQLNKVIPEHQDVVYILIKGFLERGEKELVEAHKGRLINSTNPEHLALASRLVGSAELTEDHLTLYKKLYAIAPDQGPILFSLMELAATFHDFDTLNALETRLKGDFAAGSIAIFKGDMPRHSLLWSENEAINRLAENASDMPNKPEGLDMIRRIQGHDWSDRIKVGYVSDDFTDHSPAMNLIRGVLTAHDTDRFDVYLVDATPPEKVGFNNRARYGTIIPIHDLDNTAAARAVSNAGIDILVDLKGYTGGARPGIFNQLAAPVQVSWLGFPGTLVNLDIDYLIGDSIVLPDSSKPHYTEKFCRLPESFMPNDPVRRPLPEPRPRRDLALPESKFVFSAFTPPDKISSEVFGLWISIMKKVPDSVLWMAETSTLARQNLTRFALLQGVMPNRLIFAPNASYEDHLARIQAADLALDTFPYNGQLESSDLIWAGVPVVTRKGQHFASRITESLLNAVGVPELVAADNAGYAELAIALATDRHRLGTIREKLATNRFRAPLFDADRFCRHLEAGFTAMAERAKSGQDPDHIDVPALPARDGSFMPATP</sequence>
<feature type="domain" description="O-GlcNAc transferase C-terminal" evidence="6">
    <location>
        <begin position="420"/>
        <end position="604"/>
    </location>
</feature>
<keyword evidence="3" id="KW-0677">Repeat</keyword>
<evidence type="ECO:0000313" key="8">
    <source>
        <dbReference type="Proteomes" id="UP001549047"/>
    </source>
</evidence>
<feature type="domain" description="O-GlcNAc transferase C-terminal" evidence="6">
    <location>
        <begin position="256"/>
        <end position="405"/>
    </location>
</feature>
<dbReference type="Pfam" id="PF13844">
    <property type="entry name" value="Glyco_transf_41"/>
    <property type="match status" value="2"/>
</dbReference>
<keyword evidence="2 7" id="KW-0808">Transferase</keyword>
<organism evidence="7 8">
    <name type="scientific">Rhizobium aquaticum</name>
    <dbReference type="NCBI Taxonomy" id="1549636"/>
    <lineage>
        <taxon>Bacteria</taxon>
        <taxon>Pseudomonadati</taxon>
        <taxon>Pseudomonadota</taxon>
        <taxon>Alphaproteobacteria</taxon>
        <taxon>Hyphomicrobiales</taxon>
        <taxon>Rhizobiaceae</taxon>
        <taxon>Rhizobium/Agrobacterium group</taxon>
        <taxon>Rhizobium</taxon>
    </lineage>
</organism>
<dbReference type="Gene3D" id="3.40.50.11380">
    <property type="match status" value="1"/>
</dbReference>
<evidence type="ECO:0000313" key="7">
    <source>
        <dbReference type="EMBL" id="MET3612366.1"/>
    </source>
</evidence>
<dbReference type="InterPro" id="IPR011990">
    <property type="entry name" value="TPR-like_helical_dom_sf"/>
</dbReference>
<comment type="caution">
    <text evidence="7">The sequence shown here is derived from an EMBL/GenBank/DDBJ whole genome shotgun (WGS) entry which is preliminary data.</text>
</comment>
<dbReference type="PANTHER" id="PTHR44366:SF1">
    <property type="entry name" value="UDP-N-ACETYLGLUCOSAMINE--PEPTIDE N-ACETYLGLUCOSAMINYLTRANSFERASE 110 KDA SUBUNIT"/>
    <property type="match status" value="1"/>
</dbReference>
<dbReference type="InterPro" id="IPR029489">
    <property type="entry name" value="OGT/SEC/SPY_C"/>
</dbReference>
<keyword evidence="4" id="KW-0802">TPR repeat</keyword>
<accession>A0ABV2IV52</accession>
<dbReference type="EMBL" id="JBEPMB010000001">
    <property type="protein sequence ID" value="MET3612366.1"/>
    <property type="molecule type" value="Genomic_DNA"/>
</dbReference>
<gene>
    <name evidence="7" type="ORF">ABID16_000671</name>
</gene>
<evidence type="ECO:0000256" key="2">
    <source>
        <dbReference type="ARBA" id="ARBA00022679"/>
    </source>
</evidence>
<dbReference type="PANTHER" id="PTHR44366">
    <property type="entry name" value="UDP-N-ACETYLGLUCOSAMINE--PEPTIDE N-ACETYLGLUCOSAMINYLTRANSFERASE 110 KDA SUBUNIT"/>
    <property type="match status" value="1"/>
</dbReference>
<evidence type="ECO:0000256" key="4">
    <source>
        <dbReference type="ARBA" id="ARBA00022803"/>
    </source>
</evidence>
<evidence type="ECO:0000256" key="1">
    <source>
        <dbReference type="ARBA" id="ARBA00004922"/>
    </source>
</evidence>
<feature type="compositionally biased region" description="Basic and acidic residues" evidence="5">
    <location>
        <begin position="614"/>
        <end position="625"/>
    </location>
</feature>
<feature type="region of interest" description="Disordered" evidence="5">
    <location>
        <begin position="614"/>
        <end position="641"/>
    </location>
</feature>
<dbReference type="RefSeq" id="WP_354554933.1">
    <property type="nucleotide sequence ID" value="NZ_JBEPMB010000001.1"/>
</dbReference>
<protein>
    <submittedName>
        <fullName evidence="7">O-linked N-acetylglucosamine transferase (SPINDLY family)</fullName>
    </submittedName>
</protein>
<dbReference type="Gene3D" id="1.25.40.10">
    <property type="entry name" value="Tetratricopeptide repeat domain"/>
    <property type="match status" value="1"/>
</dbReference>
<keyword evidence="8" id="KW-1185">Reference proteome</keyword>
<comment type="pathway">
    <text evidence="1">Protein modification; protein glycosylation.</text>
</comment>